<feature type="compositionally biased region" description="Low complexity" evidence="1">
    <location>
        <begin position="106"/>
        <end position="115"/>
    </location>
</feature>
<comment type="caution">
    <text evidence="2">The sequence shown here is derived from an EMBL/GenBank/DDBJ whole genome shotgun (WGS) entry which is preliminary data.</text>
</comment>
<organism evidence="2 3">
    <name type="scientific">Thanatephorus cucumeris (strain AG1-IB / isolate 7/3/14)</name>
    <name type="common">Lettuce bottom rot fungus</name>
    <name type="synonym">Rhizoctonia solani</name>
    <dbReference type="NCBI Taxonomy" id="1108050"/>
    <lineage>
        <taxon>Eukaryota</taxon>
        <taxon>Fungi</taxon>
        <taxon>Dikarya</taxon>
        <taxon>Basidiomycota</taxon>
        <taxon>Agaricomycotina</taxon>
        <taxon>Agaricomycetes</taxon>
        <taxon>Cantharellales</taxon>
        <taxon>Ceratobasidiaceae</taxon>
        <taxon>Rhizoctonia</taxon>
        <taxon>Rhizoctonia solani AG-1</taxon>
    </lineage>
</organism>
<sequence length="232" mass="26012">MQGVNPGSRRSKGLCKNVILATGGIEMSVHLHVFDNSPFDILLGQLWKAQYVVLEGQNCEILEMVVCNYQDTKRQVAVVLHDTSNLHWEARLDTLQQPQSQPPDTQPGHHASQSSHGHHFDRQPTGVSPARRAGGLLLAEEWDRGKEAWAGVARKVHKAKYKPVAQKVWPVDGVLPDEARTLRQFPQDPLALLEPLPHHPPPFTPGNRLTREQLDDLIRISGLSLAWVLMHF</sequence>
<accession>M5CHM8</accession>
<gene>
    <name evidence="2" type="ORF">BN14_12307</name>
</gene>
<dbReference type="AlphaFoldDB" id="M5CHM8"/>
<name>M5CHM8_THACB</name>
<dbReference type="CDD" id="cd00303">
    <property type="entry name" value="retropepsin_like"/>
    <property type="match status" value="1"/>
</dbReference>
<feature type="region of interest" description="Disordered" evidence="1">
    <location>
        <begin position="96"/>
        <end position="128"/>
    </location>
</feature>
<evidence type="ECO:0000313" key="2">
    <source>
        <dbReference type="EMBL" id="CCO38142.1"/>
    </source>
</evidence>
<evidence type="ECO:0000256" key="1">
    <source>
        <dbReference type="SAM" id="MobiDB-lite"/>
    </source>
</evidence>
<protein>
    <submittedName>
        <fullName evidence="2">Uncharacterized protein</fullName>
    </submittedName>
</protein>
<reference evidence="2 3" key="1">
    <citation type="journal article" date="2013" name="J. Biotechnol.">
        <title>Establishment and interpretation of the genome sequence of the phytopathogenic fungus Rhizoctonia solani AG1-IB isolate 7/3/14.</title>
        <authorList>
            <person name="Wibberg D.W."/>
            <person name="Jelonek L.J."/>
            <person name="Rupp O.R."/>
            <person name="Hennig M.H."/>
            <person name="Eikmeyer F.E."/>
            <person name="Goesmann A.G."/>
            <person name="Hartmann A.H."/>
            <person name="Borriss R.B."/>
            <person name="Grosch R.G."/>
            <person name="Puehler A.P."/>
            <person name="Schlueter A.S."/>
        </authorList>
    </citation>
    <scope>NUCLEOTIDE SEQUENCE [LARGE SCALE GENOMIC DNA]</scope>
    <source>
        <strain evidence="3">AG1-IB / isolate 7/3/14</strain>
    </source>
</reference>
<dbReference type="HOGENOM" id="CLU_1195581_0_0_1"/>
<evidence type="ECO:0000313" key="3">
    <source>
        <dbReference type="Proteomes" id="UP000012065"/>
    </source>
</evidence>
<dbReference type="Proteomes" id="UP000012065">
    <property type="component" value="Unassembled WGS sequence"/>
</dbReference>
<dbReference type="EMBL" id="CAOJ01018598">
    <property type="protein sequence ID" value="CCO38142.1"/>
    <property type="molecule type" value="Genomic_DNA"/>
</dbReference>
<proteinExistence type="predicted"/>